<keyword evidence="2" id="KW-0670">Pyruvate</keyword>
<dbReference type="Gene3D" id="3.40.250.10">
    <property type="entry name" value="Rhodanese-like domain"/>
    <property type="match status" value="1"/>
</dbReference>
<evidence type="ECO:0000313" key="3">
    <source>
        <dbReference type="Proteomes" id="UP000183642"/>
    </source>
</evidence>
<dbReference type="InterPro" id="IPR036873">
    <property type="entry name" value="Rhodanese-like_dom_sf"/>
</dbReference>
<dbReference type="GO" id="GO:0004792">
    <property type="term" value="F:thiosulfate-cyanide sulfurtransferase activity"/>
    <property type="evidence" value="ECO:0007669"/>
    <property type="project" value="InterPro"/>
</dbReference>
<evidence type="ECO:0000259" key="1">
    <source>
        <dbReference type="PROSITE" id="PS50206"/>
    </source>
</evidence>
<feature type="domain" description="Rhodanese" evidence="1">
    <location>
        <begin position="13"/>
        <end position="58"/>
    </location>
</feature>
<dbReference type="InterPro" id="IPR001763">
    <property type="entry name" value="Rhodanese-like_dom"/>
</dbReference>
<evidence type="ECO:0000313" key="2">
    <source>
        <dbReference type="EMBL" id="SFO46067.1"/>
    </source>
</evidence>
<reference evidence="3" key="1">
    <citation type="submission" date="2016-10" db="EMBL/GenBank/DDBJ databases">
        <authorList>
            <person name="Varghese N."/>
            <person name="Submissions S."/>
        </authorList>
    </citation>
    <scope>NUCLEOTIDE SEQUENCE [LARGE SCALE GENOMIC DNA]</scope>
    <source>
        <strain evidence="3">DSM 43161</strain>
    </source>
</reference>
<proteinExistence type="predicted"/>
<keyword evidence="3" id="KW-1185">Reference proteome</keyword>
<sequence length="81" mass="8623">MSVLVGAADLLAAPRHPVLLDVRWALGDDRGRERYLGGHLPGAVFVDLETELAAPPSAARGRHPLPAVADLQAAARRRDLP</sequence>
<name>A0A1I5HCX6_9ACTN</name>
<dbReference type="Proteomes" id="UP000183642">
    <property type="component" value="Unassembled WGS sequence"/>
</dbReference>
<dbReference type="EMBL" id="FOWE01000009">
    <property type="protein sequence ID" value="SFO46067.1"/>
    <property type="molecule type" value="Genomic_DNA"/>
</dbReference>
<dbReference type="RefSeq" id="WP_075014894.1">
    <property type="nucleotide sequence ID" value="NZ_FOWE01000009.1"/>
</dbReference>
<accession>A0A1I5HCX6</accession>
<gene>
    <name evidence="2" type="ORF">SAMN05660359_03586</name>
</gene>
<keyword evidence="2" id="KW-0808">Transferase</keyword>
<dbReference type="AlphaFoldDB" id="A0A1I5HCX6"/>
<dbReference type="SUPFAM" id="SSF52821">
    <property type="entry name" value="Rhodanese/Cell cycle control phosphatase"/>
    <property type="match status" value="1"/>
</dbReference>
<dbReference type="PROSITE" id="PS00380">
    <property type="entry name" value="RHODANESE_1"/>
    <property type="match status" value="1"/>
</dbReference>
<dbReference type="InterPro" id="IPR001307">
    <property type="entry name" value="Thiosulphate_STrfase_CS"/>
</dbReference>
<protein>
    <submittedName>
        <fullName evidence="2">Thiosulfate/3-mercaptopyruvate sulfurtransferase</fullName>
    </submittedName>
</protein>
<dbReference type="PROSITE" id="PS50206">
    <property type="entry name" value="RHODANESE_3"/>
    <property type="match status" value="1"/>
</dbReference>
<organism evidence="2 3">
    <name type="scientific">Geodermatophilus obscurus</name>
    <dbReference type="NCBI Taxonomy" id="1861"/>
    <lineage>
        <taxon>Bacteria</taxon>
        <taxon>Bacillati</taxon>
        <taxon>Actinomycetota</taxon>
        <taxon>Actinomycetes</taxon>
        <taxon>Geodermatophilales</taxon>
        <taxon>Geodermatophilaceae</taxon>
        <taxon>Geodermatophilus</taxon>
    </lineage>
</organism>